<keyword evidence="1" id="KW-0812">Transmembrane</keyword>
<dbReference type="InParanoid" id="A0A1V8TBA1"/>
<feature type="transmembrane region" description="Helical" evidence="1">
    <location>
        <begin position="138"/>
        <end position="162"/>
    </location>
</feature>
<name>A0A1V8TBA1_9PEZI</name>
<sequence>MANSCDAQCQSTVHPHEDIHAIRHKLADAVADHTEPSFAKYLDLVSFVAVITISFSLSASQGFATSGVLFGIALDARVDDLETKKAVGRVTYAAQLLAWAAATSGFSLMISLALRILQTSAPFVTRSMAKNEPWLDNLPRMVVGPGCFVALGLQAASMALIGEALKVTSEGGGWMTQGCLAFTTIVALFAWREGHNGDH</sequence>
<keyword evidence="1" id="KW-0472">Membrane</keyword>
<protein>
    <submittedName>
        <fullName evidence="2">Uncharacterized protein</fullName>
    </submittedName>
</protein>
<feature type="transmembrane region" description="Helical" evidence="1">
    <location>
        <begin position="92"/>
        <end position="117"/>
    </location>
</feature>
<dbReference type="AlphaFoldDB" id="A0A1V8TBA1"/>
<evidence type="ECO:0000256" key="1">
    <source>
        <dbReference type="SAM" id="Phobius"/>
    </source>
</evidence>
<evidence type="ECO:0000313" key="3">
    <source>
        <dbReference type="Proteomes" id="UP000192596"/>
    </source>
</evidence>
<dbReference type="EMBL" id="NAJO01000012">
    <property type="protein sequence ID" value="OQO08518.1"/>
    <property type="molecule type" value="Genomic_DNA"/>
</dbReference>
<feature type="transmembrane region" description="Helical" evidence="1">
    <location>
        <begin position="44"/>
        <end position="72"/>
    </location>
</feature>
<organism evidence="2 3">
    <name type="scientific">Cryoendolithus antarcticus</name>
    <dbReference type="NCBI Taxonomy" id="1507870"/>
    <lineage>
        <taxon>Eukaryota</taxon>
        <taxon>Fungi</taxon>
        <taxon>Dikarya</taxon>
        <taxon>Ascomycota</taxon>
        <taxon>Pezizomycotina</taxon>
        <taxon>Dothideomycetes</taxon>
        <taxon>Dothideomycetidae</taxon>
        <taxon>Cladosporiales</taxon>
        <taxon>Cladosporiaceae</taxon>
        <taxon>Cryoendolithus</taxon>
    </lineage>
</organism>
<feature type="transmembrane region" description="Helical" evidence="1">
    <location>
        <begin position="174"/>
        <end position="191"/>
    </location>
</feature>
<comment type="caution">
    <text evidence="2">The sequence shown here is derived from an EMBL/GenBank/DDBJ whole genome shotgun (WGS) entry which is preliminary data.</text>
</comment>
<keyword evidence="1" id="KW-1133">Transmembrane helix</keyword>
<evidence type="ECO:0000313" key="2">
    <source>
        <dbReference type="EMBL" id="OQO08518.1"/>
    </source>
</evidence>
<accession>A0A1V8TBA1</accession>
<gene>
    <name evidence="2" type="ORF">B0A48_06388</name>
</gene>
<keyword evidence="3" id="KW-1185">Reference proteome</keyword>
<proteinExistence type="predicted"/>
<reference evidence="3" key="1">
    <citation type="submission" date="2017-03" db="EMBL/GenBank/DDBJ databases">
        <title>Genomes of endolithic fungi from Antarctica.</title>
        <authorList>
            <person name="Coleine C."/>
            <person name="Masonjones S."/>
            <person name="Stajich J.E."/>
        </authorList>
    </citation>
    <scope>NUCLEOTIDE SEQUENCE [LARGE SCALE GENOMIC DNA]</scope>
    <source>
        <strain evidence="3">CCFEE 5527</strain>
    </source>
</reference>
<dbReference type="OrthoDB" id="5402670at2759"/>
<dbReference type="Proteomes" id="UP000192596">
    <property type="component" value="Unassembled WGS sequence"/>
</dbReference>